<keyword evidence="2" id="KW-1185">Reference proteome</keyword>
<reference evidence="1" key="1">
    <citation type="submission" date="2023-08" db="EMBL/GenBank/DDBJ databases">
        <title>Pelteobagrus vachellii genome.</title>
        <authorList>
            <person name="Liu H."/>
        </authorList>
    </citation>
    <scope>NUCLEOTIDE SEQUENCE</scope>
    <source>
        <strain evidence="1">PRFRI_2022a</strain>
        <tissue evidence="1">Muscle</tissue>
    </source>
</reference>
<proteinExistence type="predicted"/>
<name>A0AA88TB47_TACVA</name>
<evidence type="ECO:0000313" key="1">
    <source>
        <dbReference type="EMBL" id="KAK2860374.1"/>
    </source>
</evidence>
<dbReference type="EMBL" id="JAVHJS010000004">
    <property type="protein sequence ID" value="KAK2860374.1"/>
    <property type="molecule type" value="Genomic_DNA"/>
</dbReference>
<evidence type="ECO:0000313" key="2">
    <source>
        <dbReference type="Proteomes" id="UP001187315"/>
    </source>
</evidence>
<protein>
    <submittedName>
        <fullName evidence="1">Uncharacterized protein</fullName>
    </submittedName>
</protein>
<gene>
    <name evidence="1" type="ORF">Q7C36_004540</name>
</gene>
<sequence length="248" mass="29040">MATSVHVANPDDPENRQQAILVATKEARQYRGKRIKLLVKDGIPAPTHQQCLGKLVVPFGQYENAPFHWLVSNDVGYMKYIIDKHRAEVTNKHKNAVIVNQWVKDYLTEYAESFPQVSSLLEANIDRCIYGQRGFESHTFKEMWELYYQYSTLKNRPELFTDEKREIIQKAYTSVRRWLHTPLTHIISMQMKRFKKYINEKEQTILFPLYWRASLVATSMACWRFSGSSGLATWTEVAILSCTLQIHF</sequence>
<organism evidence="1 2">
    <name type="scientific">Tachysurus vachellii</name>
    <name type="common">Darkbarbel catfish</name>
    <name type="synonym">Pelteobagrus vachellii</name>
    <dbReference type="NCBI Taxonomy" id="175792"/>
    <lineage>
        <taxon>Eukaryota</taxon>
        <taxon>Metazoa</taxon>
        <taxon>Chordata</taxon>
        <taxon>Craniata</taxon>
        <taxon>Vertebrata</taxon>
        <taxon>Euteleostomi</taxon>
        <taxon>Actinopterygii</taxon>
        <taxon>Neopterygii</taxon>
        <taxon>Teleostei</taxon>
        <taxon>Ostariophysi</taxon>
        <taxon>Siluriformes</taxon>
        <taxon>Bagridae</taxon>
        <taxon>Tachysurus</taxon>
    </lineage>
</organism>
<accession>A0AA88TB47</accession>
<dbReference type="AlphaFoldDB" id="A0AA88TB47"/>
<comment type="caution">
    <text evidence="1">The sequence shown here is derived from an EMBL/GenBank/DDBJ whole genome shotgun (WGS) entry which is preliminary data.</text>
</comment>
<dbReference type="Proteomes" id="UP001187315">
    <property type="component" value="Unassembled WGS sequence"/>
</dbReference>